<evidence type="ECO:0000256" key="2">
    <source>
        <dbReference type="ARBA" id="ARBA00022747"/>
    </source>
</evidence>
<dbReference type="EC" id="2.1.1.72" evidence="5"/>
<dbReference type="GO" id="GO:0032259">
    <property type="term" value="P:methylation"/>
    <property type="evidence" value="ECO:0007669"/>
    <property type="project" value="UniProtKB-KW"/>
</dbReference>
<gene>
    <name evidence="5" type="ORF">AVDCRST_MAG66-4524</name>
</gene>
<evidence type="ECO:0000313" key="5">
    <source>
        <dbReference type="EMBL" id="CAA9446944.1"/>
    </source>
</evidence>
<evidence type="ECO:0000256" key="1">
    <source>
        <dbReference type="ARBA" id="ARBA00006594"/>
    </source>
</evidence>
<dbReference type="GO" id="GO:0003677">
    <property type="term" value="F:DNA binding"/>
    <property type="evidence" value="ECO:0007669"/>
    <property type="project" value="InterPro"/>
</dbReference>
<dbReference type="InterPro" id="IPR029063">
    <property type="entry name" value="SAM-dependent_MTases_sf"/>
</dbReference>
<keyword evidence="5" id="KW-0489">Methyltransferase</keyword>
<dbReference type="EMBL" id="CADCUS010000608">
    <property type="protein sequence ID" value="CAA9446944.1"/>
    <property type="molecule type" value="Genomic_DNA"/>
</dbReference>
<dbReference type="GO" id="GO:0009307">
    <property type="term" value="P:DNA restriction-modification system"/>
    <property type="evidence" value="ECO:0007669"/>
    <property type="project" value="UniProtKB-KW"/>
</dbReference>
<dbReference type="InterPro" id="IPR022749">
    <property type="entry name" value="D12N6_MeTrfase_N"/>
</dbReference>
<dbReference type="Gene3D" id="1.20.1260.30">
    <property type="match status" value="1"/>
</dbReference>
<sequence length="267" mass="29730">MVTGELKSRIDRVWDAFWSGGISNPLEVIEQITYLLFIRRLDEMQTLKENRARVSGDGRIVDPVFLPDQRHLRWSRFENADPDVMHQVVAELGEATALDLPGATPGTNLARFRAKAAAYLREHEDHVALQRLRRNRQLAPDDLASLEEMLVAGGVGQPVDVSWAAEQFHGLGLFIRSLVGLDHQAATEAFGHYLDRSRFTVDQVRFVGLIVDELTANGVVEPGRLFESPYTDHAPTGPDALFSGSDVDRLVDILREVKDRAVPGDVA</sequence>
<protein>
    <submittedName>
        <fullName evidence="5">Type I restriction-modification system, DNA-methyltransferase subunit M</fullName>
        <ecNumber evidence="5">2.1.1.72</ecNumber>
    </submittedName>
</protein>
<keyword evidence="5" id="KW-0808">Transferase</keyword>
<dbReference type="InterPro" id="IPR013670">
    <property type="entry name" value="EcoEI_R_C_dom"/>
</dbReference>
<dbReference type="SUPFAM" id="SSF53335">
    <property type="entry name" value="S-adenosyl-L-methionine-dependent methyltransferases"/>
    <property type="match status" value="1"/>
</dbReference>
<accession>A0A6J4QTI9</accession>
<name>A0A6J4QTI9_9PSEU</name>
<keyword evidence="2" id="KW-0680">Restriction system</keyword>
<reference evidence="5" key="1">
    <citation type="submission" date="2020-02" db="EMBL/GenBank/DDBJ databases">
        <authorList>
            <person name="Meier V. D."/>
        </authorList>
    </citation>
    <scope>NUCLEOTIDE SEQUENCE</scope>
    <source>
        <strain evidence="5">AVDCRST_MAG66</strain>
    </source>
</reference>
<dbReference type="GO" id="GO:0009007">
    <property type="term" value="F:site-specific DNA-methyltransferase (adenine-specific) activity"/>
    <property type="evidence" value="ECO:0007669"/>
    <property type="project" value="UniProtKB-EC"/>
</dbReference>
<feature type="domain" description="N6 adenine-specific DNA methyltransferase N-terminal" evidence="4">
    <location>
        <begin position="6"/>
        <end position="87"/>
    </location>
</feature>
<dbReference type="AlphaFoldDB" id="A0A6J4QTI9"/>
<evidence type="ECO:0000259" key="4">
    <source>
        <dbReference type="Pfam" id="PF12161"/>
    </source>
</evidence>
<proteinExistence type="inferred from homology"/>
<dbReference type="Pfam" id="PF08463">
    <property type="entry name" value="EcoEI_R_C"/>
    <property type="match status" value="1"/>
</dbReference>
<feature type="domain" description="EcoEI R protein C-terminal" evidence="3">
    <location>
        <begin position="111"/>
        <end position="256"/>
    </location>
</feature>
<organism evidence="5">
    <name type="scientific">uncultured Pseudonocardia sp</name>
    <dbReference type="NCBI Taxonomy" id="211455"/>
    <lineage>
        <taxon>Bacteria</taxon>
        <taxon>Bacillati</taxon>
        <taxon>Actinomycetota</taxon>
        <taxon>Actinomycetes</taxon>
        <taxon>Pseudonocardiales</taxon>
        <taxon>Pseudonocardiaceae</taxon>
        <taxon>Pseudonocardia</taxon>
        <taxon>environmental samples</taxon>
    </lineage>
</organism>
<dbReference type="Pfam" id="PF12161">
    <property type="entry name" value="HsdM_N"/>
    <property type="match status" value="1"/>
</dbReference>
<comment type="similarity">
    <text evidence="1">Belongs to the N(4)/N(6)-methyltransferase family.</text>
</comment>
<dbReference type="InterPro" id="IPR038333">
    <property type="entry name" value="T1MK-like_N_sf"/>
</dbReference>
<evidence type="ECO:0000259" key="3">
    <source>
        <dbReference type="Pfam" id="PF08463"/>
    </source>
</evidence>